<dbReference type="HOGENOM" id="CLU_1899819_0_0_1"/>
<sequence length="134" mass="14609">MNPIRSRRHAGMARNVPRGCGRRLGRRGGFGVVEERGGAENGGDDGEEAERDRQRHPGHRQIQRQLRAVEHHAQCHPSSPLLPAPLPASRRPALAYAVGVLRCALLSLEPACVPSRGARGYKGGWAVGWRRSGE</sequence>
<feature type="compositionally biased region" description="Basic residues" evidence="1">
    <location>
        <begin position="1"/>
        <end position="11"/>
    </location>
</feature>
<dbReference type="AlphaFoldDB" id="K3ZY04"/>
<keyword evidence="3" id="KW-1185">Reference proteome</keyword>
<dbReference type="EMBL" id="AGNK02001149">
    <property type="status" value="NOT_ANNOTATED_CDS"/>
    <property type="molecule type" value="Genomic_DNA"/>
</dbReference>
<dbReference type="Proteomes" id="UP000004995">
    <property type="component" value="Unassembled WGS sequence"/>
</dbReference>
<dbReference type="EnsemblPlants" id="KQL24911">
    <property type="protein sequence ID" value="KQL24911"/>
    <property type="gene ID" value="SETIT_031486mg"/>
</dbReference>
<reference evidence="2" key="2">
    <citation type="submission" date="2018-08" db="UniProtKB">
        <authorList>
            <consortium name="EnsemblPlants"/>
        </authorList>
    </citation>
    <scope>IDENTIFICATION</scope>
    <source>
        <strain evidence="2">Yugu1</strain>
    </source>
</reference>
<evidence type="ECO:0000256" key="1">
    <source>
        <dbReference type="SAM" id="MobiDB-lite"/>
    </source>
</evidence>
<protein>
    <submittedName>
        <fullName evidence="2">Uncharacterized protein</fullName>
    </submittedName>
</protein>
<name>K3ZY04_SETIT</name>
<evidence type="ECO:0000313" key="3">
    <source>
        <dbReference type="Proteomes" id="UP000004995"/>
    </source>
</evidence>
<feature type="region of interest" description="Disordered" evidence="1">
    <location>
        <begin position="1"/>
        <end position="61"/>
    </location>
</feature>
<accession>K3ZY04</accession>
<reference evidence="3" key="1">
    <citation type="journal article" date="2012" name="Nat. Biotechnol.">
        <title>Reference genome sequence of the model plant Setaria.</title>
        <authorList>
            <person name="Bennetzen J.L."/>
            <person name="Schmutz J."/>
            <person name="Wang H."/>
            <person name="Percifield R."/>
            <person name="Hawkins J."/>
            <person name="Pontaroli A.C."/>
            <person name="Estep M."/>
            <person name="Feng L."/>
            <person name="Vaughn J.N."/>
            <person name="Grimwood J."/>
            <person name="Jenkins J."/>
            <person name="Barry K."/>
            <person name="Lindquist E."/>
            <person name="Hellsten U."/>
            <person name="Deshpande S."/>
            <person name="Wang X."/>
            <person name="Wu X."/>
            <person name="Mitros T."/>
            <person name="Triplett J."/>
            <person name="Yang X."/>
            <person name="Ye C.Y."/>
            <person name="Mauro-Herrera M."/>
            <person name="Wang L."/>
            <person name="Li P."/>
            <person name="Sharma M."/>
            <person name="Sharma R."/>
            <person name="Ronald P.C."/>
            <person name="Panaud O."/>
            <person name="Kellogg E.A."/>
            <person name="Brutnell T.P."/>
            <person name="Doust A.N."/>
            <person name="Tuskan G.A."/>
            <person name="Rokhsar D."/>
            <person name="Devos K.M."/>
        </authorList>
    </citation>
    <scope>NUCLEOTIDE SEQUENCE [LARGE SCALE GENOMIC DNA]</scope>
    <source>
        <strain evidence="3">cv. Yugu1</strain>
    </source>
</reference>
<organism evidence="2 3">
    <name type="scientific">Setaria italica</name>
    <name type="common">Foxtail millet</name>
    <name type="synonym">Panicum italicum</name>
    <dbReference type="NCBI Taxonomy" id="4555"/>
    <lineage>
        <taxon>Eukaryota</taxon>
        <taxon>Viridiplantae</taxon>
        <taxon>Streptophyta</taxon>
        <taxon>Embryophyta</taxon>
        <taxon>Tracheophyta</taxon>
        <taxon>Spermatophyta</taxon>
        <taxon>Magnoliopsida</taxon>
        <taxon>Liliopsida</taxon>
        <taxon>Poales</taxon>
        <taxon>Poaceae</taxon>
        <taxon>PACMAD clade</taxon>
        <taxon>Panicoideae</taxon>
        <taxon>Panicodae</taxon>
        <taxon>Paniceae</taxon>
        <taxon>Cenchrinae</taxon>
        <taxon>Setaria</taxon>
    </lineage>
</organism>
<evidence type="ECO:0000313" key="2">
    <source>
        <dbReference type="EnsemblPlants" id="KQL24911"/>
    </source>
</evidence>
<proteinExistence type="predicted"/>
<dbReference type="Gramene" id="KQL24911">
    <property type="protein sequence ID" value="KQL24911"/>
    <property type="gene ID" value="SETIT_031486mg"/>
</dbReference>
<dbReference type="InParanoid" id="K3ZY04"/>